<proteinExistence type="predicted"/>
<sequence>MPGLRFSSSVFPDRQEYVGAMSVGVVVVVVVVSFSTELYNTCISQSRCAGRIGLIACEIDLDALSFPTDKYDTFMAHTWCTGHMAKYAAPLYYTSWVAALWLEQLQAFWLLH</sequence>
<accession>A0A813F1Q1</accession>
<dbReference type="EMBL" id="CAJNNV010022512">
    <property type="protein sequence ID" value="CAE8608163.1"/>
    <property type="molecule type" value="Genomic_DNA"/>
</dbReference>
<dbReference type="Proteomes" id="UP000654075">
    <property type="component" value="Unassembled WGS sequence"/>
</dbReference>
<keyword evidence="3" id="KW-1185">Reference proteome</keyword>
<gene>
    <name evidence="2" type="ORF">PGLA1383_LOCUS26039</name>
</gene>
<evidence type="ECO:0000313" key="3">
    <source>
        <dbReference type="Proteomes" id="UP000654075"/>
    </source>
</evidence>
<feature type="transmembrane region" description="Helical" evidence="1">
    <location>
        <begin position="20"/>
        <end position="39"/>
    </location>
</feature>
<keyword evidence="1" id="KW-0472">Membrane</keyword>
<name>A0A813F1Q1_POLGL</name>
<comment type="caution">
    <text evidence="2">The sequence shown here is derived from an EMBL/GenBank/DDBJ whole genome shotgun (WGS) entry which is preliminary data.</text>
</comment>
<keyword evidence="1" id="KW-0812">Transmembrane</keyword>
<evidence type="ECO:0000256" key="1">
    <source>
        <dbReference type="SAM" id="Phobius"/>
    </source>
</evidence>
<keyword evidence="1" id="KW-1133">Transmembrane helix</keyword>
<protein>
    <submittedName>
        <fullName evidence="2">Uncharacterized protein</fullName>
    </submittedName>
</protein>
<evidence type="ECO:0000313" key="2">
    <source>
        <dbReference type="EMBL" id="CAE8608163.1"/>
    </source>
</evidence>
<reference evidence="2" key="1">
    <citation type="submission" date="2021-02" db="EMBL/GenBank/DDBJ databases">
        <authorList>
            <person name="Dougan E. K."/>
            <person name="Rhodes N."/>
            <person name="Thang M."/>
            <person name="Chan C."/>
        </authorList>
    </citation>
    <scope>NUCLEOTIDE SEQUENCE</scope>
</reference>
<organism evidence="2 3">
    <name type="scientific">Polarella glacialis</name>
    <name type="common">Dinoflagellate</name>
    <dbReference type="NCBI Taxonomy" id="89957"/>
    <lineage>
        <taxon>Eukaryota</taxon>
        <taxon>Sar</taxon>
        <taxon>Alveolata</taxon>
        <taxon>Dinophyceae</taxon>
        <taxon>Suessiales</taxon>
        <taxon>Suessiaceae</taxon>
        <taxon>Polarella</taxon>
    </lineage>
</organism>
<dbReference type="AlphaFoldDB" id="A0A813F1Q1"/>